<comment type="subcellular location">
    <subcellularLocation>
        <location evidence="1">Cell outer membrane</location>
    </subcellularLocation>
</comment>
<dbReference type="Pfam" id="PF14322">
    <property type="entry name" value="SusD-like_3"/>
    <property type="match status" value="1"/>
</dbReference>
<feature type="domain" description="RagB/SusD" evidence="5">
    <location>
        <begin position="364"/>
        <end position="517"/>
    </location>
</feature>
<evidence type="ECO:0000259" key="5">
    <source>
        <dbReference type="Pfam" id="PF07980"/>
    </source>
</evidence>
<dbReference type="AlphaFoldDB" id="A0A644TB18"/>
<feature type="domain" description="SusD-like N-terminal" evidence="6">
    <location>
        <begin position="23"/>
        <end position="228"/>
    </location>
</feature>
<name>A0A644TB18_9ZZZZ</name>
<evidence type="ECO:0000313" key="7">
    <source>
        <dbReference type="EMBL" id="MPL63081.1"/>
    </source>
</evidence>
<dbReference type="PROSITE" id="PS51257">
    <property type="entry name" value="PROKAR_LIPOPROTEIN"/>
    <property type="match status" value="1"/>
</dbReference>
<accession>A0A644TB18</accession>
<dbReference type="SUPFAM" id="SSF48452">
    <property type="entry name" value="TPR-like"/>
    <property type="match status" value="1"/>
</dbReference>
<evidence type="ECO:0000256" key="3">
    <source>
        <dbReference type="ARBA" id="ARBA00023136"/>
    </source>
</evidence>
<dbReference type="InterPro" id="IPR033985">
    <property type="entry name" value="SusD-like_N"/>
</dbReference>
<evidence type="ECO:0000256" key="4">
    <source>
        <dbReference type="ARBA" id="ARBA00023237"/>
    </source>
</evidence>
<reference evidence="7" key="1">
    <citation type="submission" date="2019-08" db="EMBL/GenBank/DDBJ databases">
        <authorList>
            <person name="Kucharzyk K."/>
            <person name="Murdoch R.W."/>
            <person name="Higgins S."/>
            <person name="Loffler F."/>
        </authorList>
    </citation>
    <scope>NUCLEOTIDE SEQUENCE</scope>
</reference>
<dbReference type="GO" id="GO:0009279">
    <property type="term" value="C:cell outer membrane"/>
    <property type="evidence" value="ECO:0007669"/>
    <property type="project" value="UniProtKB-SubCell"/>
</dbReference>
<keyword evidence="2" id="KW-0732">Signal</keyword>
<keyword evidence="3" id="KW-0472">Membrane</keyword>
<organism evidence="7">
    <name type="scientific">bioreactor metagenome</name>
    <dbReference type="NCBI Taxonomy" id="1076179"/>
    <lineage>
        <taxon>unclassified sequences</taxon>
        <taxon>metagenomes</taxon>
        <taxon>ecological metagenomes</taxon>
    </lineage>
</organism>
<sequence length="517" mass="58030">MKTIYKTFSTVLLIVLLSACSKDFLDLKPLDQEVSTSFYKTEEQAMQALVSIYDVLGYQETPGVSWAPFIVISDILSDDSYAGGSDANDGQDENEFNTFTIPTTSKIAHAIWLKNYTGIYRANLLLERIEEVDASDEFKKRLIAESKFLRAYFYFEQVAYFENIPLLTRTLSGPSEYKQPQATPEQVYDQIALDLSEAMGDLPTSVTPAEAGRITKWAAQALLARVYLFYNGVYGKDLVAGSTTINKAVLVGYLDELIATSGHDLFENYQDNFKLVGEYGKESVFEISYGDTPPWWDWGYVRGGEGNLSAQMQGPRVANSTNWNRGWSFGTVSQKLVDDLKNDPRYQYTVLTQEELDGVLTIGYQHTGYFSKKYSSDAEHWGSSGQFELNRTCNHRVIRFSDVLLMAAELGSANAQQYLDRVRARVGLGSIQATPDNIYKERRLELSLEGIRYFDVLRKGLAYASQTLSYSGIRGPNYVGEQQLFDVTFNAATKGFLPIPQTEMDLSGGAFVQNQGY</sequence>
<dbReference type="Pfam" id="PF07980">
    <property type="entry name" value="SusD_RagB"/>
    <property type="match status" value="1"/>
</dbReference>
<keyword evidence="4" id="KW-0998">Cell outer membrane</keyword>
<gene>
    <name evidence="7" type="ORF">SDC9_08701</name>
</gene>
<proteinExistence type="predicted"/>
<dbReference type="InterPro" id="IPR012944">
    <property type="entry name" value="SusD_RagB_dom"/>
</dbReference>
<dbReference type="EMBL" id="VSSQ01000020">
    <property type="protein sequence ID" value="MPL63081.1"/>
    <property type="molecule type" value="Genomic_DNA"/>
</dbReference>
<comment type="caution">
    <text evidence="7">The sequence shown here is derived from an EMBL/GenBank/DDBJ whole genome shotgun (WGS) entry which is preliminary data.</text>
</comment>
<protein>
    <submittedName>
        <fullName evidence="7">SusD-like protein</fullName>
    </submittedName>
</protein>
<dbReference type="InterPro" id="IPR011990">
    <property type="entry name" value="TPR-like_helical_dom_sf"/>
</dbReference>
<evidence type="ECO:0000256" key="1">
    <source>
        <dbReference type="ARBA" id="ARBA00004442"/>
    </source>
</evidence>
<evidence type="ECO:0000256" key="2">
    <source>
        <dbReference type="ARBA" id="ARBA00022729"/>
    </source>
</evidence>
<evidence type="ECO:0000259" key="6">
    <source>
        <dbReference type="Pfam" id="PF14322"/>
    </source>
</evidence>
<dbReference type="Gene3D" id="1.25.40.390">
    <property type="match status" value="1"/>
</dbReference>